<reference evidence="1" key="1">
    <citation type="submission" date="2020-04" db="EMBL/GenBank/DDBJ databases">
        <title>A chromosome-scale assembly and high-density genetic map of the yellow drum (Nibea albiflora) genome.</title>
        <authorList>
            <person name="Xu D."/>
            <person name="Zhang W."/>
            <person name="Chen R."/>
            <person name="Tan P."/>
            <person name="Wang L."/>
            <person name="Song H."/>
            <person name="Tian L."/>
            <person name="Zhu Q."/>
            <person name="Wang B."/>
        </authorList>
    </citation>
    <scope>NUCLEOTIDE SEQUENCE</scope>
    <source>
        <strain evidence="1">ZJHYS-2018</strain>
    </source>
</reference>
<gene>
    <name evidence="1" type="ORF">GBF38_002925</name>
</gene>
<sequence>MVTPPSSLLSSSSLRTSQLQVTGDDTSLLVVAGSVSSQLQDLSGQVLQHGRQVDGGTGTDTLGIVTFAEQPVDTADGELKPGNGRSGVFALALAFPPVLHLPLIFEILSRRKKRNDGKNPSRPLVNPPEASPPGSSWPPRLPVRAPRPPAASRSLNRYRPRYRGSQRDPSLPEIHRAAHPQACPSSASSEKSLGLQDRPALPELRCHGSAGGQRGLYLVGLFEDTNLCAIHAKRVTIMPKVHSAGPPHPRRGGLNPCLTHQPQRLF</sequence>
<dbReference type="EMBL" id="CM024789">
    <property type="protein sequence ID" value="KAG8014459.1"/>
    <property type="molecule type" value="Genomic_DNA"/>
</dbReference>
<comment type="caution">
    <text evidence="1">The sequence shown here is derived from an EMBL/GenBank/DDBJ whole genome shotgun (WGS) entry which is preliminary data.</text>
</comment>
<evidence type="ECO:0000313" key="1">
    <source>
        <dbReference type="EMBL" id="KAG8014459.1"/>
    </source>
</evidence>
<accession>A0ACB7FIW9</accession>
<name>A0ACB7FIW9_NIBAL</name>
<proteinExistence type="predicted"/>
<dbReference type="Proteomes" id="UP000805704">
    <property type="component" value="Chromosome 1"/>
</dbReference>
<protein>
    <submittedName>
        <fullName evidence="1">Uncharacterized protein</fullName>
    </submittedName>
</protein>
<keyword evidence="2" id="KW-1185">Reference proteome</keyword>
<evidence type="ECO:0000313" key="2">
    <source>
        <dbReference type="Proteomes" id="UP000805704"/>
    </source>
</evidence>
<organism evidence="1 2">
    <name type="scientific">Nibea albiflora</name>
    <name type="common">Yellow drum</name>
    <name type="synonym">Corvina albiflora</name>
    <dbReference type="NCBI Taxonomy" id="240163"/>
    <lineage>
        <taxon>Eukaryota</taxon>
        <taxon>Metazoa</taxon>
        <taxon>Chordata</taxon>
        <taxon>Craniata</taxon>
        <taxon>Vertebrata</taxon>
        <taxon>Euteleostomi</taxon>
        <taxon>Actinopterygii</taxon>
        <taxon>Neopterygii</taxon>
        <taxon>Teleostei</taxon>
        <taxon>Neoteleostei</taxon>
        <taxon>Acanthomorphata</taxon>
        <taxon>Eupercaria</taxon>
        <taxon>Sciaenidae</taxon>
        <taxon>Nibea</taxon>
    </lineage>
</organism>